<dbReference type="EMBL" id="DF842207">
    <property type="protein sequence ID" value="GAT46275.1"/>
    <property type="molecule type" value="Genomic_DNA"/>
</dbReference>
<sequence>MSEDLDFLGQALITAGLFPPWPGDRIPAVPEPIGTLRLDPRGLWDLRRHLGPHATHPGLMALYRHRFRASDIAFLSHGAHSDGNHAVQPLYFHTDHTNLFAKTEVGGDGPRARKDLRNEVRALLWDTATKLDRLSGSTTIVIHTPGATVPNTPPLPEYLKAFVYLPPSFLAQNPAAHRPIARIVQSFIENVGVPTVRGFTVAFQHRYHLPESGSDGAPMNDKPGHRVIPRPKHNSSMYVFEGQPYGYLDRPAIPTPAPLPVIDIPDDDDDDGADDALEWAKRVSELQEELAAAKRFIEKHCADGKRESKKKASATSSSPAAPPTPSRAPRTAAPADSQPHVPPPYSPSPSVGRRPSAQDLRNAVDRVVAELHLDQWAPVIRVIVGEPMYSVLSWRRRLIDAGVPASTVDAFLLAMEANL</sequence>
<evidence type="ECO:0000313" key="3">
    <source>
        <dbReference type="Proteomes" id="UP000815677"/>
    </source>
</evidence>
<dbReference type="Proteomes" id="UP000815677">
    <property type="component" value="Unassembled WGS sequence"/>
</dbReference>
<evidence type="ECO:0000256" key="1">
    <source>
        <dbReference type="SAM" id="MobiDB-lite"/>
    </source>
</evidence>
<protein>
    <submittedName>
        <fullName evidence="2">Uncharacterized protein</fullName>
    </submittedName>
</protein>
<feature type="compositionally biased region" description="Low complexity" evidence="1">
    <location>
        <begin position="327"/>
        <end position="339"/>
    </location>
</feature>
<accession>A0ABQ0L5Q1</accession>
<reference evidence="2" key="1">
    <citation type="submission" date="2014-09" db="EMBL/GenBank/DDBJ databases">
        <title>Genome sequence of the luminous mushroom Mycena chlorophos for searching fungal bioluminescence genes.</title>
        <authorList>
            <person name="Tanaka Y."/>
            <person name="Kasuga D."/>
            <person name="Oba Y."/>
            <person name="Hase S."/>
            <person name="Sato K."/>
            <person name="Oba Y."/>
            <person name="Sakakibara Y."/>
        </authorList>
    </citation>
    <scope>NUCLEOTIDE SEQUENCE</scope>
</reference>
<organism evidence="2 3">
    <name type="scientific">Mycena chlorophos</name>
    <name type="common">Agaric fungus</name>
    <name type="synonym">Agaricus chlorophos</name>
    <dbReference type="NCBI Taxonomy" id="658473"/>
    <lineage>
        <taxon>Eukaryota</taxon>
        <taxon>Fungi</taxon>
        <taxon>Dikarya</taxon>
        <taxon>Basidiomycota</taxon>
        <taxon>Agaricomycotina</taxon>
        <taxon>Agaricomycetes</taxon>
        <taxon>Agaricomycetidae</taxon>
        <taxon>Agaricales</taxon>
        <taxon>Marasmiineae</taxon>
        <taxon>Mycenaceae</taxon>
        <taxon>Mycena</taxon>
    </lineage>
</organism>
<evidence type="ECO:0000313" key="2">
    <source>
        <dbReference type="EMBL" id="GAT46275.1"/>
    </source>
</evidence>
<name>A0ABQ0L5Q1_MYCCL</name>
<proteinExistence type="predicted"/>
<gene>
    <name evidence="2" type="ORF">MCHLO_03811</name>
</gene>
<keyword evidence="3" id="KW-1185">Reference proteome</keyword>
<feature type="region of interest" description="Disordered" evidence="1">
    <location>
        <begin position="301"/>
        <end position="359"/>
    </location>
</feature>